<evidence type="ECO:0000256" key="1">
    <source>
        <dbReference type="ARBA" id="ARBA00006821"/>
    </source>
</evidence>
<evidence type="ECO:0000259" key="4">
    <source>
        <dbReference type="Pfam" id="PF09094"/>
    </source>
</evidence>
<evidence type="ECO:0000259" key="3">
    <source>
        <dbReference type="Pfam" id="PF03065"/>
    </source>
</evidence>
<comment type="similarity">
    <text evidence="1">Belongs to the glycosyl hydrolase 57 family.</text>
</comment>
<dbReference type="InterPro" id="IPR028995">
    <property type="entry name" value="Glyco_hydro_57/38_cen_sf"/>
</dbReference>
<comment type="caution">
    <text evidence="6">The sequence shown here is derived from an EMBL/GenBank/DDBJ whole genome shotgun (WGS) entry which is preliminary data.</text>
</comment>
<dbReference type="GO" id="GO:0005975">
    <property type="term" value="P:carbohydrate metabolic process"/>
    <property type="evidence" value="ECO:0007669"/>
    <property type="project" value="InterPro"/>
</dbReference>
<dbReference type="InterPro" id="IPR015179">
    <property type="entry name" value="A-amylase/a-glucTrfase_C"/>
</dbReference>
<evidence type="ECO:0000259" key="5">
    <source>
        <dbReference type="Pfam" id="PF09095"/>
    </source>
</evidence>
<dbReference type="Gene3D" id="2.70.98.10">
    <property type="match status" value="1"/>
</dbReference>
<dbReference type="AlphaFoldDB" id="A0A424Y910"/>
<dbReference type="Pfam" id="PF03065">
    <property type="entry name" value="Glyco_hydro_57"/>
    <property type="match status" value="1"/>
</dbReference>
<feature type="domain" description="Alpha-amylase/4-alpha-glucanotransferase central" evidence="4">
    <location>
        <begin position="284"/>
        <end position="362"/>
    </location>
</feature>
<keyword evidence="2" id="KW-0119">Carbohydrate metabolism</keyword>
<feature type="domain" description="Glycoside hydrolase family 57 N-terminal" evidence="3">
    <location>
        <begin position="9"/>
        <end position="271"/>
    </location>
</feature>
<dbReference type="Pfam" id="PF09095">
    <property type="entry name" value="AmyA-gluTrfs_C"/>
    <property type="match status" value="1"/>
</dbReference>
<dbReference type="InterPro" id="IPR014718">
    <property type="entry name" value="GH-type_carb-bd"/>
</dbReference>
<evidence type="ECO:0000256" key="2">
    <source>
        <dbReference type="ARBA" id="ARBA00023277"/>
    </source>
</evidence>
<dbReference type="SUPFAM" id="SSF88688">
    <property type="entry name" value="Families 57/38 glycoside transferase middle domain"/>
    <property type="match status" value="1"/>
</dbReference>
<dbReference type="CDD" id="cd10793">
    <property type="entry name" value="GH57N_TLGT_like"/>
    <property type="match status" value="1"/>
</dbReference>
<sequence>MKKKINFILGLHNHQPVGNFPHVFKEVFKKAYKPFLQEILNHPDIKVTLHYTGTLYEWFLKEEPGFMETIKKLINRGQVEIMGGGFYEPVLPIIPDEDKKGQIKKMTDFVRYNLGTEVRGIWLAERIWEPHLAKPLAEAGIEYVVVDDYHFKRTGFSEEECTGYYTTEEGGRSLNIFPISEKLRYLVPFKDPCKTIEYLEKMASGGEDRVLVLADDGEKFGSWPDTYGAVYEEGWLLKFFELIKENSSWLEMMTFSEYLDSYPSRGTVYLPNASYREMMEWSGGFWRNFLVRYPESNQIHKKMLAVHQKVYQIKDPRLRSQALDYLWAGQCNCGYWHGVFGGLYLNFLRYALYRSLIKAQVLAEEQLYPQEGWLEVQEEDILFDGRREIGINTRELGIYISPHKGGSIFAFDYKPRCFNLVDTLTRRPETYHKNIFELIENNTGQHNNESYEETCSGEGRGGSGVKTIHEITKVKEKGLEKHLVYDKYQRLCLLDHFLDNQETLEKFKRGNYKEKGNYIMEPYHASIHKDNQEAVIVLSREGVVEGGGIKGKVSLVKEIRVGARDSSVKIVYTIKNNGKDGLNTRFGIEFNYGFLSGYASDRYYYADQEILDNYLASSGEISGINMIGIKDEWQALDLRISFERPAKLWRFPVETVSQSEDGFERNYQGSVIFPFWDLELSPAEEWKLEIKKEIIPG</sequence>
<dbReference type="InterPro" id="IPR015178">
    <property type="entry name" value="A-amylase/a-glucTrfase_central"/>
</dbReference>
<dbReference type="PANTHER" id="PTHR36306">
    <property type="entry name" value="ALPHA-AMYLASE-RELATED-RELATED"/>
    <property type="match status" value="1"/>
</dbReference>
<dbReference type="InterPro" id="IPR004300">
    <property type="entry name" value="Glyco_hydro_57_N"/>
</dbReference>
<dbReference type="Pfam" id="PF09094">
    <property type="entry name" value="AmyA-A_glucT_m"/>
    <property type="match status" value="1"/>
</dbReference>
<dbReference type="Gene3D" id="3.20.110.20">
    <property type="match status" value="1"/>
</dbReference>
<dbReference type="EMBL" id="QZAA01000298">
    <property type="protein sequence ID" value="RQD72746.1"/>
    <property type="molecule type" value="Genomic_DNA"/>
</dbReference>
<dbReference type="SUPFAM" id="SSF88713">
    <property type="entry name" value="Glycoside hydrolase/deacetylase"/>
    <property type="match status" value="1"/>
</dbReference>
<evidence type="ECO:0000313" key="6">
    <source>
        <dbReference type="EMBL" id="RQD72746.1"/>
    </source>
</evidence>
<proteinExistence type="inferred from homology"/>
<accession>A0A424Y910</accession>
<name>A0A424Y910_9FIRM</name>
<dbReference type="Proteomes" id="UP000285138">
    <property type="component" value="Unassembled WGS sequence"/>
</dbReference>
<protein>
    <submittedName>
        <fullName evidence="6">DUF1926 domain-containing protein</fullName>
    </submittedName>
</protein>
<dbReference type="SUPFAM" id="SSF74650">
    <property type="entry name" value="Galactose mutarotase-like"/>
    <property type="match status" value="1"/>
</dbReference>
<gene>
    <name evidence="6" type="ORF">D5R97_10440</name>
</gene>
<feature type="domain" description="Alpha-amylase/4-alpha-glucanotransferase C-terminal" evidence="5">
    <location>
        <begin position="380"/>
        <end position="690"/>
    </location>
</feature>
<dbReference type="InterPro" id="IPR011330">
    <property type="entry name" value="Glyco_hydro/deAcase_b/a-brl"/>
</dbReference>
<organism evidence="6 7">
    <name type="scientific">Candidatus Syntrophonatronum acetioxidans</name>
    <dbReference type="NCBI Taxonomy" id="1795816"/>
    <lineage>
        <taxon>Bacteria</taxon>
        <taxon>Bacillati</taxon>
        <taxon>Bacillota</taxon>
        <taxon>Clostridia</taxon>
        <taxon>Eubacteriales</taxon>
        <taxon>Syntrophomonadaceae</taxon>
        <taxon>Candidatus Syntrophonatronum</taxon>
    </lineage>
</organism>
<dbReference type="InterPro" id="IPR011013">
    <property type="entry name" value="Gal_mutarotase_sf_dom"/>
</dbReference>
<reference evidence="6 7" key="1">
    <citation type="submission" date="2018-08" db="EMBL/GenBank/DDBJ databases">
        <title>The metabolism and importance of syntrophic acetate oxidation coupled to methane or sulfide production in haloalkaline environments.</title>
        <authorList>
            <person name="Timmers P.H.A."/>
            <person name="Vavourakis C.D."/>
            <person name="Sorokin D.Y."/>
            <person name="Sinninghe Damste J.S."/>
            <person name="Muyzer G."/>
            <person name="Stams A.J.M."/>
            <person name="Plugge C.M."/>
        </authorList>
    </citation>
    <scope>NUCLEOTIDE SEQUENCE [LARGE SCALE GENOMIC DNA]</scope>
    <source>
        <strain evidence="6">MSAO_Bac1</strain>
    </source>
</reference>
<dbReference type="GO" id="GO:0003824">
    <property type="term" value="F:catalytic activity"/>
    <property type="evidence" value="ECO:0007669"/>
    <property type="project" value="InterPro"/>
</dbReference>
<dbReference type="PANTHER" id="PTHR36306:SF1">
    <property type="entry name" value="ALPHA-AMYLASE-RELATED"/>
    <property type="match status" value="1"/>
</dbReference>
<dbReference type="InterPro" id="IPR052046">
    <property type="entry name" value="GH57_Enzymes"/>
</dbReference>
<evidence type="ECO:0000313" key="7">
    <source>
        <dbReference type="Proteomes" id="UP000285138"/>
    </source>
</evidence>
<dbReference type="GO" id="GO:0030246">
    <property type="term" value="F:carbohydrate binding"/>
    <property type="evidence" value="ECO:0007669"/>
    <property type="project" value="InterPro"/>
</dbReference>